<dbReference type="Proteomes" id="UP000265566">
    <property type="component" value="Chromosome 4"/>
</dbReference>
<proteinExistence type="predicted"/>
<sequence>MSSSHESSVSPTHLHYHIAGDDYIYIPLFLFVLTALHFYYPLFLAIPFTSFTLVIMTRVHPLSVARMVKDRNSSTSMLVLFRI</sequence>
<name>A0A396IJE7_MEDTR</name>
<comment type="caution">
    <text evidence="1">The sequence shown here is derived from an EMBL/GenBank/DDBJ whole genome shotgun (WGS) entry which is preliminary data.</text>
</comment>
<dbReference type="EMBL" id="PSQE01000004">
    <property type="protein sequence ID" value="RHN64793.1"/>
    <property type="molecule type" value="Genomic_DNA"/>
</dbReference>
<dbReference type="Gramene" id="rna27651">
    <property type="protein sequence ID" value="RHN64793.1"/>
    <property type="gene ID" value="gene27651"/>
</dbReference>
<reference evidence="2" key="1">
    <citation type="journal article" date="2018" name="Nat. Plants">
        <title>Whole-genome landscape of Medicago truncatula symbiotic genes.</title>
        <authorList>
            <person name="Pecrix Y."/>
            <person name="Staton S.E."/>
            <person name="Sallet E."/>
            <person name="Lelandais-Briere C."/>
            <person name="Moreau S."/>
            <person name="Carrere S."/>
            <person name="Blein T."/>
            <person name="Jardinaud M.F."/>
            <person name="Latrasse D."/>
            <person name="Zouine M."/>
            <person name="Zahm M."/>
            <person name="Kreplak J."/>
            <person name="Mayjonade B."/>
            <person name="Satge C."/>
            <person name="Perez M."/>
            <person name="Cauet S."/>
            <person name="Marande W."/>
            <person name="Chantry-Darmon C."/>
            <person name="Lopez-Roques C."/>
            <person name="Bouchez O."/>
            <person name="Berard A."/>
            <person name="Debelle F."/>
            <person name="Munos S."/>
            <person name="Bendahmane A."/>
            <person name="Berges H."/>
            <person name="Niebel A."/>
            <person name="Buitink J."/>
            <person name="Frugier F."/>
            <person name="Benhamed M."/>
            <person name="Crespi M."/>
            <person name="Gouzy J."/>
            <person name="Gamas P."/>
        </authorList>
    </citation>
    <scope>NUCLEOTIDE SEQUENCE [LARGE SCALE GENOMIC DNA]</scope>
    <source>
        <strain evidence="2">cv. Jemalong A17</strain>
    </source>
</reference>
<dbReference type="AlphaFoldDB" id="A0A396IJE7"/>
<evidence type="ECO:0000313" key="1">
    <source>
        <dbReference type="EMBL" id="RHN64793.1"/>
    </source>
</evidence>
<gene>
    <name evidence="1" type="ORF">MtrunA17_Chr4g0072931</name>
</gene>
<accession>A0A396IJE7</accession>
<organism evidence="1 2">
    <name type="scientific">Medicago truncatula</name>
    <name type="common">Barrel medic</name>
    <name type="synonym">Medicago tribuloides</name>
    <dbReference type="NCBI Taxonomy" id="3880"/>
    <lineage>
        <taxon>Eukaryota</taxon>
        <taxon>Viridiplantae</taxon>
        <taxon>Streptophyta</taxon>
        <taxon>Embryophyta</taxon>
        <taxon>Tracheophyta</taxon>
        <taxon>Spermatophyta</taxon>
        <taxon>Magnoliopsida</taxon>
        <taxon>eudicotyledons</taxon>
        <taxon>Gunneridae</taxon>
        <taxon>Pentapetalae</taxon>
        <taxon>rosids</taxon>
        <taxon>fabids</taxon>
        <taxon>Fabales</taxon>
        <taxon>Fabaceae</taxon>
        <taxon>Papilionoideae</taxon>
        <taxon>50 kb inversion clade</taxon>
        <taxon>NPAAA clade</taxon>
        <taxon>Hologalegina</taxon>
        <taxon>IRL clade</taxon>
        <taxon>Trifolieae</taxon>
        <taxon>Medicago</taxon>
    </lineage>
</organism>
<evidence type="ECO:0000313" key="2">
    <source>
        <dbReference type="Proteomes" id="UP000265566"/>
    </source>
</evidence>
<protein>
    <submittedName>
        <fullName evidence="1">Uncharacterized protein</fullName>
    </submittedName>
</protein>